<accession>A8NK98</accession>
<dbReference type="VEuPathDB" id="FungiDB:CC1G_02123"/>
<dbReference type="EMBL" id="AACS02000010">
    <property type="protein sequence ID" value="EAU87364.1"/>
    <property type="molecule type" value="Genomic_DNA"/>
</dbReference>
<dbReference type="KEGG" id="cci:CC1G_02123"/>
<gene>
    <name evidence="1" type="ORF">CC1G_02123</name>
</gene>
<dbReference type="GeneID" id="6010901"/>
<dbReference type="AlphaFoldDB" id="A8NK98"/>
<keyword evidence="2" id="KW-1185">Reference proteome</keyword>
<protein>
    <recommendedName>
        <fullName evidence="3">F-box domain-containing protein</fullName>
    </recommendedName>
</protein>
<dbReference type="Proteomes" id="UP000001861">
    <property type="component" value="Unassembled WGS sequence"/>
</dbReference>
<dbReference type="InParanoid" id="A8NK98"/>
<dbReference type="OrthoDB" id="3217549at2759"/>
<evidence type="ECO:0000313" key="2">
    <source>
        <dbReference type="Proteomes" id="UP000001861"/>
    </source>
</evidence>
<sequence>MSTPNAPSEFLLKLIEDMGEIQPRSRAPATDKDTTPFPFDSLALEIQYKIFEQVVGPDCVRVSEDDTRQYRGVPKTFNGRAAPTDVASSGNPMTLAQVCKSWKAKVDENSNLWSTIRIDDPLPEDVPYFKAWLERTKEANSLLNLTFEYGRRAGNVYLSYPLAASKGTDFFGLIRLYRQAICESVNAALEQSERIRSLTLHMQTNDNDSGIHWRGKSFPELVYVSLYLRRWPQDSVIGLYNTILKSAPKLKHIDIDLSYYLPGKPRGCIPFGDLRMPWGQLKSLCIPLRSLGMMFTILQACPELEEFDMIGRYGAEGLTNEPADESRAEAEPIPAPKLRTFKLLIDDEFLFVCQALRITAPALETLVIKASIAGITCESPAPEYFKDALVALGRRSGCRLKTLSCSLGWPEDAYQGIHVMLKDPMFQYLENLHFGEEDGINEQTLRTLTFTAENRFLPRLRSLKGCFEAQDGEYARMLYSRVAVPDEERTLRVVDVAVRRKMQHWGQGFNKDGEVMNLVRRLKILDFLRR</sequence>
<proteinExistence type="predicted"/>
<reference evidence="1 2" key="1">
    <citation type="journal article" date="2010" name="Proc. Natl. Acad. Sci. U.S.A.">
        <title>Insights into evolution of multicellular fungi from the assembled chromosomes of the mushroom Coprinopsis cinerea (Coprinus cinereus).</title>
        <authorList>
            <person name="Stajich J.E."/>
            <person name="Wilke S.K."/>
            <person name="Ahren D."/>
            <person name="Au C.H."/>
            <person name="Birren B.W."/>
            <person name="Borodovsky M."/>
            <person name="Burns C."/>
            <person name="Canback B."/>
            <person name="Casselton L.A."/>
            <person name="Cheng C.K."/>
            <person name="Deng J."/>
            <person name="Dietrich F.S."/>
            <person name="Fargo D.C."/>
            <person name="Farman M.L."/>
            <person name="Gathman A.C."/>
            <person name="Goldberg J."/>
            <person name="Guigo R."/>
            <person name="Hoegger P.J."/>
            <person name="Hooker J.B."/>
            <person name="Huggins A."/>
            <person name="James T.Y."/>
            <person name="Kamada T."/>
            <person name="Kilaru S."/>
            <person name="Kodira C."/>
            <person name="Kues U."/>
            <person name="Kupfer D."/>
            <person name="Kwan H.S."/>
            <person name="Lomsadze A."/>
            <person name="Li W."/>
            <person name="Lilly W.W."/>
            <person name="Ma L.J."/>
            <person name="Mackey A.J."/>
            <person name="Manning G."/>
            <person name="Martin F."/>
            <person name="Muraguchi H."/>
            <person name="Natvig D.O."/>
            <person name="Palmerini H."/>
            <person name="Ramesh M.A."/>
            <person name="Rehmeyer C.J."/>
            <person name="Roe B.A."/>
            <person name="Shenoy N."/>
            <person name="Stanke M."/>
            <person name="Ter-Hovhannisyan V."/>
            <person name="Tunlid A."/>
            <person name="Velagapudi R."/>
            <person name="Vision T.J."/>
            <person name="Zeng Q."/>
            <person name="Zolan M.E."/>
            <person name="Pukkila P.J."/>
        </authorList>
    </citation>
    <scope>NUCLEOTIDE SEQUENCE [LARGE SCALE GENOMIC DNA]</scope>
    <source>
        <strain evidence="2">Okayama-7 / 130 / ATCC MYA-4618 / FGSC 9003</strain>
    </source>
</reference>
<evidence type="ECO:0000313" key="1">
    <source>
        <dbReference type="EMBL" id="EAU87364.1"/>
    </source>
</evidence>
<comment type="caution">
    <text evidence="1">The sequence shown here is derived from an EMBL/GenBank/DDBJ whole genome shotgun (WGS) entry which is preliminary data.</text>
</comment>
<dbReference type="RefSeq" id="XP_001834387.1">
    <property type="nucleotide sequence ID" value="XM_001834335.1"/>
</dbReference>
<evidence type="ECO:0008006" key="3">
    <source>
        <dbReference type="Google" id="ProtNLM"/>
    </source>
</evidence>
<name>A8NK98_COPC7</name>
<organism evidence="1 2">
    <name type="scientific">Coprinopsis cinerea (strain Okayama-7 / 130 / ATCC MYA-4618 / FGSC 9003)</name>
    <name type="common">Inky cap fungus</name>
    <name type="synonym">Hormographiella aspergillata</name>
    <dbReference type="NCBI Taxonomy" id="240176"/>
    <lineage>
        <taxon>Eukaryota</taxon>
        <taxon>Fungi</taxon>
        <taxon>Dikarya</taxon>
        <taxon>Basidiomycota</taxon>
        <taxon>Agaricomycotina</taxon>
        <taxon>Agaricomycetes</taxon>
        <taxon>Agaricomycetidae</taxon>
        <taxon>Agaricales</taxon>
        <taxon>Agaricineae</taxon>
        <taxon>Psathyrellaceae</taxon>
        <taxon>Coprinopsis</taxon>
    </lineage>
</organism>